<dbReference type="GO" id="GO:0008782">
    <property type="term" value="F:adenosylhomocysteine nucleosidase activity"/>
    <property type="evidence" value="ECO:0007669"/>
    <property type="project" value="UniProtKB-EC"/>
</dbReference>
<name>A0ABU9UBT2_9SPIR</name>
<dbReference type="InterPro" id="IPR035994">
    <property type="entry name" value="Nucleoside_phosphorylase_sf"/>
</dbReference>
<dbReference type="EC" id="3.2.2.9" evidence="2"/>
<proteinExistence type="predicted"/>
<keyword evidence="5" id="KW-0486">Methionine biosynthesis</keyword>
<dbReference type="Gene3D" id="3.40.50.1580">
    <property type="entry name" value="Nucleoside phosphorylase domain"/>
    <property type="match status" value="1"/>
</dbReference>
<keyword evidence="7" id="KW-0326">Glycosidase</keyword>
<evidence type="ECO:0000313" key="7">
    <source>
        <dbReference type="EMBL" id="MEM5947911.1"/>
    </source>
</evidence>
<dbReference type="RefSeq" id="WP_420069705.1">
    <property type="nucleotide sequence ID" value="NZ_JBCHKQ010000002.1"/>
</dbReference>
<evidence type="ECO:0000256" key="4">
    <source>
        <dbReference type="ARBA" id="ARBA00022801"/>
    </source>
</evidence>
<evidence type="ECO:0000256" key="3">
    <source>
        <dbReference type="ARBA" id="ARBA00022605"/>
    </source>
</evidence>
<organism evidence="7 8">
    <name type="scientific">Rarispira pelagica</name>
    <dbReference type="NCBI Taxonomy" id="3141764"/>
    <lineage>
        <taxon>Bacteria</taxon>
        <taxon>Pseudomonadati</taxon>
        <taxon>Spirochaetota</taxon>
        <taxon>Spirochaetia</taxon>
        <taxon>Winmispirales</taxon>
        <taxon>Winmispiraceae</taxon>
        <taxon>Rarispira</taxon>
    </lineage>
</organism>
<dbReference type="CDD" id="cd09008">
    <property type="entry name" value="MTAN"/>
    <property type="match status" value="1"/>
</dbReference>
<dbReference type="InterPro" id="IPR000845">
    <property type="entry name" value="Nucleoside_phosphorylase_d"/>
</dbReference>
<dbReference type="InterPro" id="IPR010049">
    <property type="entry name" value="MTA_SAH_Nsdase"/>
</dbReference>
<dbReference type="NCBIfam" id="NF004079">
    <property type="entry name" value="PRK05584.1"/>
    <property type="match status" value="1"/>
</dbReference>
<feature type="domain" description="Nucleoside phosphorylase" evidence="6">
    <location>
        <begin position="2"/>
        <end position="222"/>
    </location>
</feature>
<dbReference type="Proteomes" id="UP001466331">
    <property type="component" value="Unassembled WGS sequence"/>
</dbReference>
<dbReference type="SUPFAM" id="SSF53167">
    <property type="entry name" value="Purine and uridine phosphorylases"/>
    <property type="match status" value="1"/>
</dbReference>
<sequence>MILVLGAMREELACFSEHFEFVDGDEWNGVPVNRMRYKNLELVVAKSGVGKVLAAMVCQHLIEEYRPEAVVFTGIAGSVNPSLCVGDLVVSLDCVQHDLDATAMGIERGRVPYTVYRFIEADKGLVDKMRGFSPDWGRVHFGRVLTGDQFIAGEQRARMPYLTEELKGDVVEMEGASVALVCRVNAVPFVLLRVVSDNADGNAPDDFSAFLNRSSSHLAEALEFLFDRWG</sequence>
<keyword evidence="3" id="KW-0028">Amino-acid biosynthesis</keyword>
<reference evidence="7 8" key="1">
    <citation type="submission" date="2024-03" db="EMBL/GenBank/DDBJ databases">
        <title>Ignisphaera cupida sp. nov., a hyperthermophilic hydrolytic archaeon from a hot spring of Kamchatka, and proposal of Ignisphaeraceae fam. nov.</title>
        <authorList>
            <person name="Podosokorskaya O.A."/>
            <person name="Elcheninov A.G."/>
            <person name="Maltseva A.I."/>
            <person name="Zayulina K.S."/>
            <person name="Novikov A."/>
            <person name="Merkel A.Y."/>
        </authorList>
    </citation>
    <scope>NUCLEOTIDE SEQUENCE [LARGE SCALE GENOMIC DNA]</scope>
    <source>
        <strain evidence="7 8">38H-sp</strain>
    </source>
</reference>
<accession>A0ABU9UBT2</accession>
<keyword evidence="8" id="KW-1185">Reference proteome</keyword>
<comment type="caution">
    <text evidence="7">The sequence shown here is derived from an EMBL/GenBank/DDBJ whole genome shotgun (WGS) entry which is preliminary data.</text>
</comment>
<dbReference type="PANTHER" id="PTHR46832">
    <property type="entry name" value="5'-METHYLTHIOADENOSINE/S-ADENOSYLHOMOCYSTEINE NUCLEOSIDASE"/>
    <property type="match status" value="1"/>
</dbReference>
<dbReference type="EMBL" id="JBCHKQ010000002">
    <property type="protein sequence ID" value="MEM5947911.1"/>
    <property type="molecule type" value="Genomic_DNA"/>
</dbReference>
<evidence type="ECO:0000256" key="2">
    <source>
        <dbReference type="ARBA" id="ARBA00011974"/>
    </source>
</evidence>
<evidence type="ECO:0000256" key="1">
    <source>
        <dbReference type="ARBA" id="ARBA00004945"/>
    </source>
</evidence>
<comment type="pathway">
    <text evidence="1">Amino-acid biosynthesis; L-methionine biosynthesis via salvage pathway; S-methyl-5-thio-alpha-D-ribose 1-phosphate from S-methyl-5'-thioadenosine (hydrolase route): step 1/2.</text>
</comment>
<keyword evidence="4 7" id="KW-0378">Hydrolase</keyword>
<evidence type="ECO:0000256" key="5">
    <source>
        <dbReference type="ARBA" id="ARBA00023167"/>
    </source>
</evidence>
<dbReference type="Pfam" id="PF01048">
    <property type="entry name" value="PNP_UDP_1"/>
    <property type="match status" value="1"/>
</dbReference>
<dbReference type="PANTHER" id="PTHR46832:SF1">
    <property type="entry name" value="5'-METHYLTHIOADENOSINE_S-ADENOSYLHOMOCYSTEINE NUCLEOSIDASE"/>
    <property type="match status" value="1"/>
</dbReference>
<gene>
    <name evidence="7" type="ORF">WKV44_05080</name>
</gene>
<evidence type="ECO:0000313" key="8">
    <source>
        <dbReference type="Proteomes" id="UP001466331"/>
    </source>
</evidence>
<evidence type="ECO:0000259" key="6">
    <source>
        <dbReference type="Pfam" id="PF01048"/>
    </source>
</evidence>
<dbReference type="NCBIfam" id="TIGR01704">
    <property type="entry name" value="MTA_SAH-Nsdase"/>
    <property type="match status" value="1"/>
</dbReference>
<protein>
    <recommendedName>
        <fullName evidence="2">adenosylhomocysteine nucleosidase</fullName>
        <ecNumber evidence="2">3.2.2.9</ecNumber>
    </recommendedName>
</protein>